<reference evidence="1" key="1">
    <citation type="submission" date="2020-06" db="EMBL/GenBank/DDBJ databases">
        <authorList>
            <consortium name="Plant Systems Biology data submission"/>
        </authorList>
    </citation>
    <scope>NUCLEOTIDE SEQUENCE</scope>
    <source>
        <strain evidence="1">D6</strain>
    </source>
</reference>
<proteinExistence type="predicted"/>
<evidence type="ECO:0000313" key="1">
    <source>
        <dbReference type="EMBL" id="CAB9530429.1"/>
    </source>
</evidence>
<name>A0A9N8F460_9STRA</name>
<evidence type="ECO:0000313" key="2">
    <source>
        <dbReference type="Proteomes" id="UP001153069"/>
    </source>
</evidence>
<dbReference type="Proteomes" id="UP001153069">
    <property type="component" value="Unassembled WGS sequence"/>
</dbReference>
<protein>
    <submittedName>
        <fullName evidence="1">Uncharacterized protein</fullName>
    </submittedName>
</protein>
<gene>
    <name evidence="1" type="ORF">SEMRO_2878_G339191.1</name>
</gene>
<sequence length="135" mass="15516">MLSKLKESKDLLLLEISFDYNKKKIYPLEPPTLVPRGASEGGKGVFVHVMPNLSELTDEHVELAASNVTRMHTKLFNQLRNVELSSVQSPELHRNRKLNLARYGRARKTTTSRKAAYSCDQWEERVYRGKNNSSR</sequence>
<dbReference type="AlphaFoldDB" id="A0A9N8F460"/>
<dbReference type="EMBL" id="CAICTM010002876">
    <property type="protein sequence ID" value="CAB9530429.1"/>
    <property type="molecule type" value="Genomic_DNA"/>
</dbReference>
<accession>A0A9N8F460</accession>
<comment type="caution">
    <text evidence="1">The sequence shown here is derived from an EMBL/GenBank/DDBJ whole genome shotgun (WGS) entry which is preliminary data.</text>
</comment>
<keyword evidence="2" id="KW-1185">Reference proteome</keyword>
<organism evidence="1 2">
    <name type="scientific">Seminavis robusta</name>
    <dbReference type="NCBI Taxonomy" id="568900"/>
    <lineage>
        <taxon>Eukaryota</taxon>
        <taxon>Sar</taxon>
        <taxon>Stramenopiles</taxon>
        <taxon>Ochrophyta</taxon>
        <taxon>Bacillariophyta</taxon>
        <taxon>Bacillariophyceae</taxon>
        <taxon>Bacillariophycidae</taxon>
        <taxon>Naviculales</taxon>
        <taxon>Naviculaceae</taxon>
        <taxon>Seminavis</taxon>
    </lineage>
</organism>